<protein>
    <submittedName>
        <fullName evidence="1">Uncharacterized protein</fullName>
    </submittedName>
</protein>
<accession>A0ABY6A550</accession>
<reference evidence="2" key="1">
    <citation type="submission" date="2020-06" db="EMBL/GenBank/DDBJ databases">
        <title>Thalassolituus marinus alknpb1M-1, a hydrocarbon-degrading bacterium isolated from the deep-sea overlying water using an in-situ strategy from the South China Sea basin.</title>
        <authorList>
            <person name="Dong C."/>
            <person name="Chen Y."/>
            <person name="Shao Z."/>
        </authorList>
    </citation>
    <scope>NUCLEOTIDE SEQUENCE [LARGE SCALE GENOMIC DNA]</scope>
    <source>
        <strain evidence="2">alknpb1M-1</strain>
    </source>
</reference>
<sequence>MKQVKNMVSKVFGSHQDGQKAAPASVAQTAKIQICNYADNYYGDRVCVHRMAEQ</sequence>
<dbReference type="RefSeq" id="WP_260998133.1">
    <property type="nucleotide sequence ID" value="NZ_CP054475.1"/>
</dbReference>
<evidence type="ECO:0000313" key="1">
    <source>
        <dbReference type="EMBL" id="UXD86150.1"/>
    </source>
</evidence>
<dbReference type="Proteomes" id="UP001065322">
    <property type="component" value="Chromosome"/>
</dbReference>
<gene>
    <name evidence="1" type="ORF">HUF19_01205</name>
</gene>
<organism evidence="1 2">
    <name type="scientific">Thalassolituus hydrocarboniclasticus</name>
    <dbReference type="NCBI Taxonomy" id="2742796"/>
    <lineage>
        <taxon>Bacteria</taxon>
        <taxon>Pseudomonadati</taxon>
        <taxon>Pseudomonadota</taxon>
        <taxon>Gammaproteobacteria</taxon>
        <taxon>Oceanospirillales</taxon>
        <taxon>Oceanospirillaceae</taxon>
        <taxon>Thalassolituus</taxon>
    </lineage>
</organism>
<dbReference type="EMBL" id="CP054475">
    <property type="protein sequence ID" value="UXD86150.1"/>
    <property type="molecule type" value="Genomic_DNA"/>
</dbReference>
<keyword evidence="2" id="KW-1185">Reference proteome</keyword>
<name>A0ABY6A550_9GAMM</name>
<evidence type="ECO:0000313" key="2">
    <source>
        <dbReference type="Proteomes" id="UP001065322"/>
    </source>
</evidence>
<proteinExistence type="predicted"/>